<dbReference type="PIRSF" id="PIRSF005303">
    <property type="entry name" value="Thiam_monoph_kin"/>
    <property type="match status" value="1"/>
</dbReference>
<evidence type="ECO:0000256" key="1">
    <source>
        <dbReference type="ARBA" id="ARBA00022977"/>
    </source>
</evidence>
<keyword evidence="2" id="KW-0067">ATP-binding</keyword>
<feature type="binding site" evidence="2">
    <location>
        <position position="75"/>
    </location>
    <ligand>
        <name>Mg(2+)</name>
        <dbReference type="ChEBI" id="CHEBI:18420"/>
        <label>2</label>
    </ligand>
</feature>
<dbReference type="SUPFAM" id="SSF55326">
    <property type="entry name" value="PurM N-terminal domain-like"/>
    <property type="match status" value="1"/>
</dbReference>
<dbReference type="Gene3D" id="3.30.1330.10">
    <property type="entry name" value="PurM-like, N-terminal domain"/>
    <property type="match status" value="1"/>
</dbReference>
<dbReference type="PANTHER" id="PTHR30270">
    <property type="entry name" value="THIAMINE-MONOPHOSPHATE KINASE"/>
    <property type="match status" value="1"/>
</dbReference>
<feature type="binding site" evidence="2">
    <location>
        <position position="47"/>
    </location>
    <ligand>
        <name>Mg(2+)</name>
        <dbReference type="ChEBI" id="CHEBI:18420"/>
        <label>1</label>
    </ligand>
</feature>
<dbReference type="AlphaFoldDB" id="G4T149"/>
<comment type="catalytic activity">
    <reaction evidence="2">
        <text>thiamine phosphate + ATP = thiamine diphosphate + ADP</text>
        <dbReference type="Rhea" id="RHEA:15913"/>
        <dbReference type="ChEBI" id="CHEBI:30616"/>
        <dbReference type="ChEBI" id="CHEBI:37575"/>
        <dbReference type="ChEBI" id="CHEBI:58937"/>
        <dbReference type="ChEBI" id="CHEBI:456216"/>
        <dbReference type="EC" id="2.7.4.16"/>
    </reaction>
</comment>
<feature type="binding site" evidence="2">
    <location>
        <position position="54"/>
    </location>
    <ligand>
        <name>substrate</name>
    </ligand>
</feature>
<feature type="binding site" evidence="2">
    <location>
        <position position="308"/>
    </location>
    <ligand>
        <name>substrate</name>
    </ligand>
</feature>
<name>G4T149_META2</name>
<dbReference type="HAMAP" id="MF_02128">
    <property type="entry name" value="TMP_kinase"/>
    <property type="match status" value="1"/>
</dbReference>
<feature type="binding site" evidence="2">
    <location>
        <position position="30"/>
    </location>
    <ligand>
        <name>Mg(2+)</name>
        <dbReference type="ChEBI" id="CHEBI:18420"/>
        <label>4</label>
    </ligand>
</feature>
<dbReference type="Gene3D" id="3.90.650.10">
    <property type="entry name" value="PurM-like C-terminal domain"/>
    <property type="match status" value="1"/>
</dbReference>
<sequence>MPAAEFDLIERFFAVKKSSNAATELGIGDDCALLSVPAGYRLAITADTMVENVHFLAGTDPYDLGYKLLAVNLSDLASMGAEPVAVTLALTLPDVDESWLERFAEGFFELAAHYRIDLVGGDTTSGPLTLTVQAMGIVPAGQALRRSGARPGDVIYMTGKLGDAGLGLKIAQGHFSCSQQQAALERFNRPKPRVEEGLELRNIARSCIDVSDGLAQDLGHILKQSGVGACLDWEDLPLSNAVKAYIEATGDWTMPLRAGDDYELCFTVPADKAALLTENFTRIGVIEDGPGLRVHRFGTTELLRVQGFEHFSH</sequence>
<feature type="binding site" evidence="2">
    <location>
        <position position="209"/>
    </location>
    <ligand>
        <name>Mg(2+)</name>
        <dbReference type="ChEBI" id="CHEBI:18420"/>
        <label>3</label>
    </ligand>
</feature>
<dbReference type="NCBIfam" id="TIGR01379">
    <property type="entry name" value="thiL"/>
    <property type="match status" value="1"/>
</dbReference>
<keyword evidence="2 5" id="KW-0418">Kinase</keyword>
<dbReference type="GO" id="GO:0009030">
    <property type="term" value="F:thiamine-phosphate kinase activity"/>
    <property type="evidence" value="ECO:0007669"/>
    <property type="project" value="UniProtKB-UniRule"/>
</dbReference>
<dbReference type="KEGG" id="mah:MEALZ_2914"/>
<feature type="binding site" evidence="2">
    <location>
        <position position="45"/>
    </location>
    <ligand>
        <name>Mg(2+)</name>
        <dbReference type="ChEBI" id="CHEBI:18420"/>
        <label>4</label>
    </ligand>
</feature>
<comment type="pathway">
    <text evidence="2">Cofactor biosynthesis; thiamine diphosphate biosynthesis; thiamine diphosphate from thiamine phosphate: step 1/1.</text>
</comment>
<dbReference type="CDD" id="cd02194">
    <property type="entry name" value="ThiL"/>
    <property type="match status" value="1"/>
</dbReference>
<dbReference type="EC" id="2.7.4.16" evidence="2"/>
<dbReference type="Pfam" id="PF00586">
    <property type="entry name" value="AIRS"/>
    <property type="match status" value="1"/>
</dbReference>
<keyword evidence="2" id="KW-0460">Magnesium</keyword>
<evidence type="ECO:0000259" key="4">
    <source>
        <dbReference type="Pfam" id="PF02769"/>
    </source>
</evidence>
<keyword evidence="2" id="KW-0479">Metal-binding</keyword>
<gene>
    <name evidence="2 5" type="primary">thiL</name>
    <name evidence="5" type="ordered locus">MEALZ_2914</name>
</gene>
<dbReference type="Proteomes" id="UP000008315">
    <property type="component" value="Chromosome"/>
</dbReference>
<protein>
    <recommendedName>
        <fullName evidence="2">Thiamine-monophosphate kinase</fullName>
        <shortName evidence="2">TMP kinase</shortName>
        <shortName evidence="2">Thiamine-phosphate kinase</shortName>
        <ecNumber evidence="2">2.7.4.16</ecNumber>
    </recommendedName>
</protein>
<comment type="function">
    <text evidence="2">Catalyzes the ATP-dependent phosphorylation of thiamine-monophosphate (TMP) to form thiamine-pyrophosphate (TPP), the active form of vitamin B1.</text>
</comment>
<dbReference type="RefSeq" id="WP_014149344.1">
    <property type="nucleotide sequence ID" value="NC_016112.1"/>
</dbReference>
<feature type="binding site" evidence="2">
    <location>
        <position position="212"/>
    </location>
    <ligand>
        <name>Mg(2+)</name>
        <dbReference type="ChEBI" id="CHEBI:18420"/>
        <label>5</label>
    </ligand>
</feature>
<dbReference type="InterPro" id="IPR006283">
    <property type="entry name" value="ThiL-like"/>
</dbReference>
<comment type="similarity">
    <text evidence="2">Belongs to the thiamine-monophosphate kinase family.</text>
</comment>
<comment type="caution">
    <text evidence="2">Lacks conserved residue(s) required for the propagation of feature annotation.</text>
</comment>
<dbReference type="GO" id="GO:0009229">
    <property type="term" value="P:thiamine diphosphate biosynthetic process"/>
    <property type="evidence" value="ECO:0007669"/>
    <property type="project" value="UniProtKB-UniRule"/>
</dbReference>
<comment type="miscellaneous">
    <text evidence="2">Reaction mechanism of ThiL seems to utilize a direct, inline transfer of the gamma-phosphate of ATP to TMP rather than a phosphorylated enzyme intermediate.</text>
</comment>
<dbReference type="GO" id="GO:0009228">
    <property type="term" value="P:thiamine biosynthetic process"/>
    <property type="evidence" value="ECO:0007669"/>
    <property type="project" value="UniProtKB-KW"/>
</dbReference>
<feature type="binding site" evidence="2">
    <location>
        <position position="211"/>
    </location>
    <ligand>
        <name>ATP</name>
        <dbReference type="ChEBI" id="CHEBI:30616"/>
    </ligand>
</feature>
<feature type="binding site" evidence="2">
    <location>
        <position position="122"/>
    </location>
    <ligand>
        <name>Mg(2+)</name>
        <dbReference type="ChEBI" id="CHEBI:18420"/>
        <label>1</label>
    </ligand>
</feature>
<dbReference type="SUPFAM" id="SSF56042">
    <property type="entry name" value="PurM C-terminal domain-like"/>
    <property type="match status" value="1"/>
</dbReference>
<feature type="binding site" evidence="2">
    <location>
        <begin position="121"/>
        <end position="122"/>
    </location>
    <ligand>
        <name>ATP</name>
        <dbReference type="ChEBI" id="CHEBI:30616"/>
    </ligand>
</feature>
<keyword evidence="2 5" id="KW-0808">Transferase</keyword>
<keyword evidence="6" id="KW-1185">Reference proteome</keyword>
<proteinExistence type="inferred from homology"/>
<dbReference type="GO" id="GO:0000287">
    <property type="term" value="F:magnesium ion binding"/>
    <property type="evidence" value="ECO:0007669"/>
    <property type="project" value="UniProtKB-UniRule"/>
</dbReference>
<dbReference type="STRING" id="1091494.MEALZ_2914"/>
<organism evidence="5 6">
    <name type="scientific">Methylotuvimicrobium alcaliphilum (strain DSM 19304 / NCIMB 14124 / VKM B-2133 / 20Z)</name>
    <name type="common">Methylomicrobium alcaliphilum</name>
    <dbReference type="NCBI Taxonomy" id="1091494"/>
    <lineage>
        <taxon>Bacteria</taxon>
        <taxon>Pseudomonadati</taxon>
        <taxon>Pseudomonadota</taxon>
        <taxon>Gammaproteobacteria</taxon>
        <taxon>Methylococcales</taxon>
        <taxon>Methylococcaceae</taxon>
        <taxon>Methylotuvimicrobium</taxon>
    </lineage>
</organism>
<dbReference type="PANTHER" id="PTHR30270:SF0">
    <property type="entry name" value="THIAMINE-MONOPHOSPHATE KINASE"/>
    <property type="match status" value="1"/>
</dbReference>
<dbReference type="GO" id="GO:0005524">
    <property type="term" value="F:ATP binding"/>
    <property type="evidence" value="ECO:0007669"/>
    <property type="project" value="UniProtKB-UniRule"/>
</dbReference>
<evidence type="ECO:0000313" key="6">
    <source>
        <dbReference type="Proteomes" id="UP000008315"/>
    </source>
</evidence>
<dbReference type="HOGENOM" id="CLU_046964_3_0_6"/>
<evidence type="ECO:0000256" key="2">
    <source>
        <dbReference type="HAMAP-Rule" id="MF_02128"/>
    </source>
</evidence>
<feature type="binding site" evidence="2">
    <location>
        <position position="47"/>
    </location>
    <ligand>
        <name>Mg(2+)</name>
        <dbReference type="ChEBI" id="CHEBI:18420"/>
        <label>2</label>
    </ligand>
</feature>
<feature type="binding site" evidence="2">
    <location>
        <position position="75"/>
    </location>
    <ligand>
        <name>Mg(2+)</name>
        <dbReference type="ChEBI" id="CHEBI:18420"/>
        <label>4</label>
    </ligand>
</feature>
<feature type="binding site" evidence="2">
    <location>
        <position position="260"/>
    </location>
    <ligand>
        <name>substrate</name>
    </ligand>
</feature>
<feature type="domain" description="PurM-like C-terminal" evidence="4">
    <location>
        <begin position="150"/>
        <end position="294"/>
    </location>
</feature>
<dbReference type="EMBL" id="FO082060">
    <property type="protein sequence ID" value="CCE24580.1"/>
    <property type="molecule type" value="Genomic_DNA"/>
</dbReference>
<dbReference type="PATRIC" id="fig|271065.3.peg.2994"/>
<dbReference type="Pfam" id="PF02769">
    <property type="entry name" value="AIRS_C"/>
    <property type="match status" value="1"/>
</dbReference>
<accession>G4T149</accession>
<feature type="domain" description="PurM-like N-terminal" evidence="3">
    <location>
        <begin position="28"/>
        <end position="138"/>
    </location>
</feature>
<keyword evidence="1 2" id="KW-0784">Thiamine biosynthesis</keyword>
<reference evidence="5 6" key="1">
    <citation type="journal article" date="2012" name="J. Bacteriol.">
        <title>Genome sequence of the haloalkaliphilic methanotrophic bacterium Methylomicrobium alcaliphilum 20Z.</title>
        <authorList>
            <person name="Vuilleumier S."/>
            <person name="Khmelenina V.N."/>
            <person name="Bringel F."/>
            <person name="Reshetnikov A.S."/>
            <person name="Lajus A."/>
            <person name="Mangenot S."/>
            <person name="Rouy Z."/>
            <person name="Op den Camp H.J."/>
            <person name="Jetten M.S."/>
            <person name="Dispirito A.A."/>
            <person name="Dunfield P."/>
            <person name="Klotz M.G."/>
            <person name="Semrau J.D."/>
            <person name="Stein L.Y."/>
            <person name="Barbe V."/>
            <person name="Medigue C."/>
            <person name="Trotsenko Y.A."/>
            <person name="Kalyuzhnaya M.G."/>
        </authorList>
    </citation>
    <scope>NUCLEOTIDE SEQUENCE [LARGE SCALE GENOMIC DNA]</scope>
    <source>
        <strain evidence="6">DSM 19304 / NCIMB 14124 / VKM B-2133 / 20Z</strain>
    </source>
</reference>
<feature type="binding site" evidence="2">
    <location>
        <position position="75"/>
    </location>
    <ligand>
        <name>Mg(2+)</name>
        <dbReference type="ChEBI" id="CHEBI:18420"/>
        <label>3</label>
    </ligand>
</feature>
<dbReference type="InterPro" id="IPR016188">
    <property type="entry name" value="PurM-like_N"/>
</dbReference>
<dbReference type="InterPro" id="IPR036921">
    <property type="entry name" value="PurM-like_N_sf"/>
</dbReference>
<dbReference type="UniPathway" id="UPA00060">
    <property type="reaction ID" value="UER00142"/>
</dbReference>
<dbReference type="InterPro" id="IPR010918">
    <property type="entry name" value="PurM-like_C_dom"/>
</dbReference>
<feature type="binding site" evidence="2">
    <location>
        <position position="146"/>
    </location>
    <ligand>
        <name>ATP</name>
        <dbReference type="ChEBI" id="CHEBI:30616"/>
    </ligand>
</feature>
<keyword evidence="2" id="KW-0547">Nucleotide-binding</keyword>
<evidence type="ECO:0000313" key="5">
    <source>
        <dbReference type="EMBL" id="CCE24580.1"/>
    </source>
</evidence>
<feature type="binding site" evidence="2">
    <location>
        <position position="30"/>
    </location>
    <ligand>
        <name>Mg(2+)</name>
        <dbReference type="ChEBI" id="CHEBI:18420"/>
        <label>3</label>
    </ligand>
</feature>
<evidence type="ECO:0000259" key="3">
    <source>
        <dbReference type="Pfam" id="PF00586"/>
    </source>
</evidence>
<dbReference type="InterPro" id="IPR036676">
    <property type="entry name" value="PurM-like_C_sf"/>
</dbReference>